<accession>A0A1Y2ICR6</accession>
<dbReference type="Proteomes" id="UP000193067">
    <property type="component" value="Unassembled WGS sequence"/>
</dbReference>
<feature type="non-terminal residue" evidence="1">
    <location>
        <position position="1"/>
    </location>
</feature>
<feature type="non-terminal residue" evidence="1">
    <location>
        <position position="76"/>
    </location>
</feature>
<reference evidence="1 2" key="1">
    <citation type="journal article" date="2015" name="Biotechnol. Biofuels">
        <title>Enhanced degradation of softwood versus hardwood by the white-rot fungus Pycnoporus coccineus.</title>
        <authorList>
            <person name="Couturier M."/>
            <person name="Navarro D."/>
            <person name="Chevret D."/>
            <person name="Henrissat B."/>
            <person name="Piumi F."/>
            <person name="Ruiz-Duenas F.J."/>
            <person name="Martinez A.T."/>
            <person name="Grigoriev I.V."/>
            <person name="Riley R."/>
            <person name="Lipzen A."/>
            <person name="Berrin J.G."/>
            <person name="Master E.R."/>
            <person name="Rosso M.N."/>
        </authorList>
    </citation>
    <scope>NUCLEOTIDE SEQUENCE [LARGE SCALE GENOMIC DNA]</scope>
    <source>
        <strain evidence="1 2">BRFM310</strain>
    </source>
</reference>
<organism evidence="1 2">
    <name type="scientific">Trametes coccinea (strain BRFM310)</name>
    <name type="common">Pycnoporus coccineus</name>
    <dbReference type="NCBI Taxonomy" id="1353009"/>
    <lineage>
        <taxon>Eukaryota</taxon>
        <taxon>Fungi</taxon>
        <taxon>Dikarya</taxon>
        <taxon>Basidiomycota</taxon>
        <taxon>Agaricomycotina</taxon>
        <taxon>Agaricomycetes</taxon>
        <taxon>Polyporales</taxon>
        <taxon>Polyporaceae</taxon>
        <taxon>Trametes</taxon>
    </lineage>
</organism>
<evidence type="ECO:0000313" key="1">
    <source>
        <dbReference type="EMBL" id="OSC98866.1"/>
    </source>
</evidence>
<evidence type="ECO:0000313" key="2">
    <source>
        <dbReference type="Proteomes" id="UP000193067"/>
    </source>
</evidence>
<gene>
    <name evidence="1" type="ORF">PYCCODRAFT_1337756</name>
</gene>
<keyword evidence="2" id="KW-1185">Reference proteome</keyword>
<dbReference type="AlphaFoldDB" id="A0A1Y2ICR6"/>
<sequence>PACIALQNEDTDEDAIVITALNAVPFCCHADLVTMNRAQLLRVADALNAKLPLAMQIDTSASRSDAFIRNSVELLV</sequence>
<proteinExistence type="predicted"/>
<dbReference type="OrthoDB" id="3061698at2759"/>
<dbReference type="EMBL" id="KZ084133">
    <property type="protein sequence ID" value="OSC98866.1"/>
    <property type="molecule type" value="Genomic_DNA"/>
</dbReference>
<protein>
    <submittedName>
        <fullName evidence="1">Uncharacterized protein</fullName>
    </submittedName>
</protein>
<name>A0A1Y2ICR6_TRAC3</name>